<gene>
    <name evidence="11" type="primary">ntpJ</name>
    <name evidence="11" type="ORF">CM240_2094</name>
</gene>
<dbReference type="PATRIC" id="fig|1216932.3.peg.2095"/>
<proteinExistence type="predicted"/>
<evidence type="ECO:0000256" key="4">
    <source>
        <dbReference type="ARBA" id="ARBA00022538"/>
    </source>
</evidence>
<keyword evidence="7 10" id="KW-1133">Transmembrane helix</keyword>
<feature type="transmembrane region" description="Helical" evidence="10">
    <location>
        <begin position="160"/>
        <end position="180"/>
    </location>
</feature>
<dbReference type="PANTHER" id="PTHR32024:SF1">
    <property type="entry name" value="KTR SYSTEM POTASSIUM UPTAKE PROTEIN B"/>
    <property type="match status" value="1"/>
</dbReference>
<dbReference type="Proteomes" id="UP000019426">
    <property type="component" value="Chromosome M2/40_rep1"/>
</dbReference>
<evidence type="ECO:0000256" key="2">
    <source>
        <dbReference type="ARBA" id="ARBA00022448"/>
    </source>
</evidence>
<evidence type="ECO:0000256" key="5">
    <source>
        <dbReference type="ARBA" id="ARBA00022692"/>
    </source>
</evidence>
<accession>W6S4I1</accession>
<dbReference type="KEGG" id="clt:CM240_2094"/>
<feature type="transmembrane region" description="Helical" evidence="10">
    <location>
        <begin position="415"/>
        <end position="434"/>
    </location>
</feature>
<keyword evidence="12" id="KW-1185">Reference proteome</keyword>
<dbReference type="InterPro" id="IPR004772">
    <property type="entry name" value="TrkH"/>
</dbReference>
<reference evidence="11 12" key="1">
    <citation type="submission" date="2013-11" db="EMBL/GenBank/DDBJ databases">
        <title>Complete genome sequence of Clostridum sp. M2/40.</title>
        <authorList>
            <person name="Wibberg D."/>
            <person name="Puehler A."/>
            <person name="Schlueter A."/>
        </authorList>
    </citation>
    <scope>NUCLEOTIDE SEQUENCE [LARGE SCALE GENOMIC DNA]</scope>
    <source>
        <strain evidence="12">M2/40</strain>
    </source>
</reference>
<dbReference type="HOGENOM" id="CLU_026429_0_1_9"/>
<dbReference type="PANTHER" id="PTHR32024">
    <property type="entry name" value="TRK SYSTEM POTASSIUM UPTAKE PROTEIN TRKG-RELATED"/>
    <property type="match status" value="1"/>
</dbReference>
<keyword evidence="4" id="KW-0633">Potassium transport</keyword>
<keyword evidence="9 10" id="KW-0472">Membrane</keyword>
<dbReference type="AlphaFoldDB" id="W6S4I1"/>
<evidence type="ECO:0000313" key="12">
    <source>
        <dbReference type="Proteomes" id="UP000019426"/>
    </source>
</evidence>
<feature type="transmembrane region" description="Helical" evidence="10">
    <location>
        <begin position="128"/>
        <end position="148"/>
    </location>
</feature>
<evidence type="ECO:0000256" key="6">
    <source>
        <dbReference type="ARBA" id="ARBA00022958"/>
    </source>
</evidence>
<keyword evidence="2" id="KW-0813">Transport</keyword>
<dbReference type="EMBL" id="HG917868">
    <property type="protein sequence ID" value="CDM69252.1"/>
    <property type="molecule type" value="Genomic_DNA"/>
</dbReference>
<keyword evidence="8" id="KW-0406">Ion transport</keyword>
<protein>
    <submittedName>
        <fullName evidence="11">V-type sodium ATP synthase subunit J</fullName>
        <ecNumber evidence="11">3.6.3.14</ecNumber>
    </submittedName>
</protein>
<keyword evidence="6" id="KW-0630">Potassium</keyword>
<dbReference type="GO" id="GO:0016787">
    <property type="term" value="F:hydrolase activity"/>
    <property type="evidence" value="ECO:0007669"/>
    <property type="project" value="UniProtKB-KW"/>
</dbReference>
<evidence type="ECO:0000256" key="7">
    <source>
        <dbReference type="ARBA" id="ARBA00022989"/>
    </source>
</evidence>
<dbReference type="STRING" id="1216932.CM240_2094"/>
<evidence type="ECO:0000256" key="9">
    <source>
        <dbReference type="ARBA" id="ARBA00023136"/>
    </source>
</evidence>
<feature type="transmembrane region" description="Helical" evidence="10">
    <location>
        <begin position="285"/>
        <end position="304"/>
    </location>
</feature>
<keyword evidence="5 10" id="KW-0812">Transmembrane</keyword>
<keyword evidence="11" id="KW-0378">Hydrolase</keyword>
<feature type="transmembrane region" description="Helical" evidence="10">
    <location>
        <begin position="16"/>
        <end position="34"/>
    </location>
</feature>
<sequence length="455" mass="48915">MSKHILGRIKIKPVQVLALGFMAVLLIGAGILMLPISTATGEKTSFIDALFTSTSAVCVTGLVTVDTASHWSYFGKTVIIFLIQIGGLGFMSFATLFALILGKRVSLKERLILQEAVNATYISGIVKLVKYILSFTFAIEGIGAAILATQFIPEHGLLKGIYFSIFHAISAFCNAGFDLIGDSLFPYQNNAVVILTISALIIIGGIGFAVLLDLFNASQSTRLYTHTKFVLVLTAILLVTGTVFIFIMEYNNPETIGNMGFGGKLLNSFFASVSSRTAGFYSIPLEYLTTGSIFLYFILMFIGGSPGSTAGGVKTTTIGLICLTVVSGLRGKEDTELFKRRISKDVIYKAFSILFLSLMIVVAITMLLSNTEADTLVNGELVPLEGIIFEAISAFGTVGVTLGITPYLSFVGKLLIILTMYIGRVGPITLVMAITRQKKKNAGNIKYPEAKILIG</sequence>
<feature type="transmembrane region" description="Helical" evidence="10">
    <location>
        <begin position="350"/>
        <end position="368"/>
    </location>
</feature>
<comment type="subcellular location">
    <subcellularLocation>
        <location evidence="1">Cell membrane</location>
        <topology evidence="1">Multi-pass membrane protein</topology>
    </subcellularLocation>
</comment>
<dbReference type="RefSeq" id="WP_044038979.1">
    <property type="nucleotide sequence ID" value="NZ_HG917868.1"/>
</dbReference>
<dbReference type="Pfam" id="PF02386">
    <property type="entry name" value="TrkH"/>
    <property type="match status" value="1"/>
</dbReference>
<dbReference type="GO" id="GO:0005886">
    <property type="term" value="C:plasma membrane"/>
    <property type="evidence" value="ECO:0007669"/>
    <property type="project" value="UniProtKB-SubCell"/>
</dbReference>
<evidence type="ECO:0000256" key="8">
    <source>
        <dbReference type="ARBA" id="ARBA00023065"/>
    </source>
</evidence>
<dbReference type="InterPro" id="IPR003445">
    <property type="entry name" value="Cat_transpt"/>
</dbReference>
<feature type="transmembrane region" description="Helical" evidence="10">
    <location>
        <begin position="229"/>
        <end position="250"/>
    </location>
</feature>
<keyword evidence="3" id="KW-1003">Cell membrane</keyword>
<name>W6S4I1_9CLOT</name>
<feature type="transmembrane region" description="Helical" evidence="10">
    <location>
        <begin position="192"/>
        <end position="217"/>
    </location>
</feature>
<dbReference type="eggNOG" id="COG0168">
    <property type="taxonomic scope" value="Bacteria"/>
</dbReference>
<evidence type="ECO:0000256" key="10">
    <source>
        <dbReference type="SAM" id="Phobius"/>
    </source>
</evidence>
<feature type="transmembrane region" description="Helical" evidence="10">
    <location>
        <begin position="310"/>
        <end position="329"/>
    </location>
</feature>
<dbReference type="EC" id="3.6.3.14" evidence="11"/>
<dbReference type="NCBIfam" id="TIGR00933">
    <property type="entry name" value="2a38"/>
    <property type="match status" value="1"/>
</dbReference>
<organism evidence="11 12">
    <name type="scientific">Clostridium bornimense</name>
    <dbReference type="NCBI Taxonomy" id="1216932"/>
    <lineage>
        <taxon>Bacteria</taxon>
        <taxon>Bacillati</taxon>
        <taxon>Bacillota</taxon>
        <taxon>Clostridia</taxon>
        <taxon>Eubacteriales</taxon>
        <taxon>Clostridiaceae</taxon>
        <taxon>Clostridium</taxon>
    </lineage>
</organism>
<dbReference type="GO" id="GO:0015379">
    <property type="term" value="F:potassium:chloride symporter activity"/>
    <property type="evidence" value="ECO:0007669"/>
    <property type="project" value="InterPro"/>
</dbReference>
<evidence type="ECO:0000256" key="1">
    <source>
        <dbReference type="ARBA" id="ARBA00004651"/>
    </source>
</evidence>
<evidence type="ECO:0000256" key="3">
    <source>
        <dbReference type="ARBA" id="ARBA00022475"/>
    </source>
</evidence>
<dbReference type="OrthoDB" id="9810952at2"/>
<evidence type="ECO:0000313" key="11">
    <source>
        <dbReference type="EMBL" id="CDM69252.1"/>
    </source>
</evidence>
<feature type="transmembrane region" description="Helical" evidence="10">
    <location>
        <begin position="388"/>
        <end position="408"/>
    </location>
</feature>
<feature type="transmembrane region" description="Helical" evidence="10">
    <location>
        <begin position="77"/>
        <end position="101"/>
    </location>
</feature>